<dbReference type="EMBL" id="JACEZU010000020">
    <property type="protein sequence ID" value="MBA5690593.1"/>
    <property type="molecule type" value="Genomic_DNA"/>
</dbReference>
<dbReference type="AlphaFoldDB" id="A0A7W2FF83"/>
<feature type="transmembrane region" description="Helical" evidence="1">
    <location>
        <begin position="213"/>
        <end position="233"/>
    </location>
</feature>
<comment type="caution">
    <text evidence="3">The sequence shown here is derived from an EMBL/GenBank/DDBJ whole genome shotgun (WGS) entry which is preliminary data.</text>
</comment>
<dbReference type="GO" id="GO:0003824">
    <property type="term" value="F:catalytic activity"/>
    <property type="evidence" value="ECO:0007669"/>
    <property type="project" value="UniProtKB-ARBA"/>
</dbReference>
<dbReference type="InterPro" id="IPR043128">
    <property type="entry name" value="Rev_trsase/Diguanyl_cyclase"/>
</dbReference>
<dbReference type="RefSeq" id="WP_182157455.1">
    <property type="nucleotide sequence ID" value="NZ_JACEZU010000020.1"/>
</dbReference>
<accession>A0A7W2FF83</accession>
<dbReference type="SUPFAM" id="SSF55073">
    <property type="entry name" value="Nucleotide cyclase"/>
    <property type="match status" value="1"/>
</dbReference>
<dbReference type="SMART" id="SM00267">
    <property type="entry name" value="GGDEF"/>
    <property type="match status" value="1"/>
</dbReference>
<dbReference type="FunFam" id="3.30.70.270:FF:000001">
    <property type="entry name" value="Diguanylate cyclase domain protein"/>
    <property type="match status" value="1"/>
</dbReference>
<feature type="transmembrane region" description="Helical" evidence="1">
    <location>
        <begin position="20"/>
        <end position="42"/>
    </location>
</feature>
<gene>
    <name evidence="3" type="ORF">H3H39_26510</name>
</gene>
<evidence type="ECO:0000259" key="2">
    <source>
        <dbReference type="PROSITE" id="PS50887"/>
    </source>
</evidence>
<keyword evidence="1" id="KW-1133">Transmembrane helix</keyword>
<evidence type="ECO:0000313" key="4">
    <source>
        <dbReference type="Proteomes" id="UP000573499"/>
    </source>
</evidence>
<organism evidence="3 4">
    <name type="scientific">Rugamonas apoptosis</name>
    <dbReference type="NCBI Taxonomy" id="2758570"/>
    <lineage>
        <taxon>Bacteria</taxon>
        <taxon>Pseudomonadati</taxon>
        <taxon>Pseudomonadota</taxon>
        <taxon>Betaproteobacteria</taxon>
        <taxon>Burkholderiales</taxon>
        <taxon>Oxalobacteraceae</taxon>
        <taxon>Telluria group</taxon>
        <taxon>Rugamonas</taxon>
    </lineage>
</organism>
<dbReference type="InterPro" id="IPR000014">
    <property type="entry name" value="PAS"/>
</dbReference>
<reference evidence="3 4" key="1">
    <citation type="submission" date="2020-07" db="EMBL/GenBank/DDBJ databases">
        <title>Novel species isolated from subtropical streams in China.</title>
        <authorList>
            <person name="Lu H."/>
        </authorList>
    </citation>
    <scope>NUCLEOTIDE SEQUENCE [LARGE SCALE GENOMIC DNA]</scope>
    <source>
        <strain evidence="3 4">LX47W</strain>
    </source>
</reference>
<dbReference type="NCBIfam" id="TIGR00254">
    <property type="entry name" value="GGDEF"/>
    <property type="match status" value="1"/>
</dbReference>
<dbReference type="InterPro" id="IPR052155">
    <property type="entry name" value="Biofilm_reg_signaling"/>
</dbReference>
<evidence type="ECO:0000256" key="1">
    <source>
        <dbReference type="SAM" id="Phobius"/>
    </source>
</evidence>
<dbReference type="InterPro" id="IPR000160">
    <property type="entry name" value="GGDEF_dom"/>
</dbReference>
<feature type="domain" description="GGDEF" evidence="2">
    <location>
        <begin position="405"/>
        <end position="538"/>
    </location>
</feature>
<dbReference type="PANTHER" id="PTHR44757">
    <property type="entry name" value="DIGUANYLATE CYCLASE DGCP"/>
    <property type="match status" value="1"/>
</dbReference>
<proteinExistence type="predicted"/>
<protein>
    <submittedName>
        <fullName evidence="3">Diguanylate cyclase</fullName>
    </submittedName>
</protein>
<dbReference type="SUPFAM" id="SSF55785">
    <property type="entry name" value="PYP-like sensor domain (PAS domain)"/>
    <property type="match status" value="1"/>
</dbReference>
<keyword evidence="4" id="KW-1185">Reference proteome</keyword>
<sequence>MAESLHIEPVHANGASSRRLILIAWLFSAIIVVVLLFSYYGIGLLSAGRAYVGGEGLWSKAQKDAVFALGRYGRYQREEDFQAYRQALNVILGDRQARLELEQPHPDLARARAGFLQGRNHPDDIDGMIGLFRHFRHIPDIDQAITIWARADAQIDRLMALGEQIRQAVRAGDTADEAMLPRLHELNVINQTLKPLEDDFSSTLGRAFRTTKVILLALMFVGVSVLLVAAFLFSQRMVRQSERVERALRYGEQQLRGLLQFAPLPIVIVRTSDNTILLANEHALRQFKWPAAALALMRPADFYLRGEDRDVLLAHLRQHRSVADWEVRLQDAHGVPFWASMSCQCIVFDGQECVLTALNNIEQRKRYQQELQRRAFYDELTALPNRAMFMEALDEQLCRKSLEGGAFALMFIDVDRFKIINDELGHDAGDKLLQEVAARLTANVHQTDMVARLGGDEFVVLVTEKTDTDAINQTARKIMAAMTPNFHFDQHEISVTISIGISCYPQDGADLMTMMKNADVAMYRAKERGRNNYQWYGHSHRGQVQQSDAASTY</sequence>
<dbReference type="InterPro" id="IPR035965">
    <property type="entry name" value="PAS-like_dom_sf"/>
</dbReference>
<dbReference type="InterPro" id="IPR029787">
    <property type="entry name" value="Nucleotide_cyclase"/>
</dbReference>
<dbReference type="PROSITE" id="PS50887">
    <property type="entry name" value="GGDEF"/>
    <property type="match status" value="1"/>
</dbReference>
<dbReference type="Pfam" id="PF00990">
    <property type="entry name" value="GGDEF"/>
    <property type="match status" value="1"/>
</dbReference>
<keyword evidence="1" id="KW-0812">Transmembrane</keyword>
<dbReference type="Gene3D" id="3.30.70.270">
    <property type="match status" value="1"/>
</dbReference>
<dbReference type="Proteomes" id="UP000573499">
    <property type="component" value="Unassembled WGS sequence"/>
</dbReference>
<dbReference type="PANTHER" id="PTHR44757:SF2">
    <property type="entry name" value="BIOFILM ARCHITECTURE MAINTENANCE PROTEIN MBAA"/>
    <property type="match status" value="1"/>
</dbReference>
<dbReference type="CDD" id="cd00130">
    <property type="entry name" value="PAS"/>
    <property type="match status" value="1"/>
</dbReference>
<dbReference type="CDD" id="cd01949">
    <property type="entry name" value="GGDEF"/>
    <property type="match status" value="1"/>
</dbReference>
<dbReference type="Gene3D" id="3.30.450.20">
    <property type="entry name" value="PAS domain"/>
    <property type="match status" value="1"/>
</dbReference>
<evidence type="ECO:0000313" key="3">
    <source>
        <dbReference type="EMBL" id="MBA5690593.1"/>
    </source>
</evidence>
<name>A0A7W2FF83_9BURK</name>
<keyword evidence="1" id="KW-0472">Membrane</keyword>